<reference evidence="2" key="1">
    <citation type="submission" date="2024-02" db="EMBL/GenBank/DDBJ databases">
        <authorList>
            <consortium name="Clinical and Environmental Microbiology Branch: Whole genome sequencing antimicrobial resistance pathogens in the healthcare setting"/>
        </authorList>
    </citation>
    <scope>NUCLEOTIDE SEQUENCE</scope>
    <source>
        <strain evidence="2">2020GO-00142</strain>
    </source>
</reference>
<dbReference type="EMBL" id="AAZDVE040000086">
    <property type="protein sequence ID" value="EMP9435125.1"/>
    <property type="molecule type" value="Genomic_DNA"/>
</dbReference>
<evidence type="ECO:0000313" key="2">
    <source>
        <dbReference type="EMBL" id="EMP9431874.1"/>
    </source>
</evidence>
<evidence type="ECO:0000256" key="1">
    <source>
        <dbReference type="SAM" id="Phobius"/>
    </source>
</evidence>
<gene>
    <name evidence="2" type="ORF">JRA39_000890</name>
    <name evidence="3" type="ORF">JRA39_004276</name>
</gene>
<proteinExistence type="predicted"/>
<accession>A0AAI9HXK9</accession>
<dbReference type="EMBL" id="AAZDVE040000004">
    <property type="protein sequence ID" value="EMP9431874.1"/>
    <property type="molecule type" value="Genomic_DNA"/>
</dbReference>
<keyword evidence="1" id="KW-1133">Transmembrane helix</keyword>
<dbReference type="RefSeq" id="WP_247046730.1">
    <property type="nucleotide sequence ID" value="NZ_CP119540.1"/>
</dbReference>
<sequence>MSFRQKANGLRLTLKLTLFISLMVLSVVAIYCLSKKAILNDFNVQHSANAQGKMKSMAIDT</sequence>
<comment type="caution">
    <text evidence="2">The sequence shown here is derived from an EMBL/GenBank/DDBJ whole genome shotgun (WGS) entry which is preliminary data.</text>
</comment>
<keyword evidence="1" id="KW-0812">Transmembrane</keyword>
<keyword evidence="1" id="KW-0472">Membrane</keyword>
<feature type="transmembrane region" description="Helical" evidence="1">
    <location>
        <begin position="12"/>
        <end position="31"/>
    </location>
</feature>
<dbReference type="AlphaFoldDB" id="A0AAI9HXK9"/>
<organism evidence="2">
    <name type="scientific">Providencia stuartii</name>
    <dbReference type="NCBI Taxonomy" id="588"/>
    <lineage>
        <taxon>Bacteria</taxon>
        <taxon>Pseudomonadati</taxon>
        <taxon>Pseudomonadota</taxon>
        <taxon>Gammaproteobacteria</taxon>
        <taxon>Enterobacterales</taxon>
        <taxon>Morganellaceae</taxon>
        <taxon>Providencia</taxon>
    </lineage>
</organism>
<name>A0AAI9HXK9_PROST</name>
<evidence type="ECO:0000313" key="3">
    <source>
        <dbReference type="EMBL" id="EMP9435125.1"/>
    </source>
</evidence>
<protein>
    <submittedName>
        <fullName evidence="2">Uncharacterized protein</fullName>
    </submittedName>
</protein>